<feature type="transmembrane region" description="Helical" evidence="1">
    <location>
        <begin position="86"/>
        <end position="103"/>
    </location>
</feature>
<feature type="transmembrane region" description="Helical" evidence="1">
    <location>
        <begin position="135"/>
        <end position="156"/>
    </location>
</feature>
<accession>A0AAE9KM92</accession>
<protein>
    <submittedName>
        <fullName evidence="2">FUSC family protein</fullName>
    </submittedName>
</protein>
<evidence type="ECO:0000313" key="2">
    <source>
        <dbReference type="EMBL" id="UPL19849.1"/>
    </source>
</evidence>
<organism evidence="2 3">
    <name type="scientific">Alcaligenes faecalis</name>
    <dbReference type="NCBI Taxonomy" id="511"/>
    <lineage>
        <taxon>Bacteria</taxon>
        <taxon>Pseudomonadati</taxon>
        <taxon>Pseudomonadota</taxon>
        <taxon>Betaproteobacteria</taxon>
        <taxon>Burkholderiales</taxon>
        <taxon>Alcaligenaceae</taxon>
        <taxon>Alcaligenes</taxon>
    </lineage>
</organism>
<gene>
    <name evidence="2" type="ORF">MXF72_10415</name>
</gene>
<feature type="transmembrane region" description="Helical" evidence="1">
    <location>
        <begin position="391"/>
        <end position="408"/>
    </location>
</feature>
<feature type="transmembrane region" description="Helical" evidence="1">
    <location>
        <begin position="162"/>
        <end position="182"/>
    </location>
</feature>
<dbReference type="AlphaFoldDB" id="A0AAE9KM92"/>
<dbReference type="GO" id="GO:0022857">
    <property type="term" value="F:transmembrane transporter activity"/>
    <property type="evidence" value="ECO:0007669"/>
    <property type="project" value="InterPro"/>
</dbReference>
<keyword evidence="1" id="KW-0472">Membrane</keyword>
<dbReference type="Proteomes" id="UP000830925">
    <property type="component" value="Chromosome"/>
</dbReference>
<feature type="transmembrane region" description="Helical" evidence="1">
    <location>
        <begin position="466"/>
        <end position="482"/>
    </location>
</feature>
<dbReference type="RefSeq" id="WP_247965515.1">
    <property type="nucleotide sequence ID" value="NZ_CP095873.1"/>
</dbReference>
<sequence>MSSASPSPQSASGLKAFLVRMGLAFSSVDITSPRAGYILRSILAAWLALSVAYLLDLHAPFSAASSVLLVINPVQGAVIGKGTWRVLGTLVGMLAAFVLMSAFGQQPWLFLLGFAFWLGLCVMAMGLLRHYKSYGAALAGYTVGLAVYGAMGQAQLSFDHVIGRGSSVLVGVLCLGVVSALFSTRSVRSRLQAQLLRLASETARVLAGRQAALHACKTAESDQERVRHQLMMDVYGADDLLSVGKAESADLAARATALRHAIACLFSAMLGGAGPLPQTLTPMPVLAALRQEWEQAWKQAAQLVSQGPDGLERASAVLMPLRARLQEILNTGPLERLAEPAPFLIAGDRLIEQLDDYLAALDSLRALYRLPTQSSYPAIPFYRDISLALENGVRAMLTVLLGGTFWILTGWTDGNMMLAGLAAACALLSPAPNPPAAAMAFIKGIALSIVAAFLCTFVVLPLIEGLPLLLIVLALFWLPAIYATTVPKYAMVGVAYLVSFTTLAAPSNPMHYDFELFVNGSVAWLLCTFFTLLGFQLFWPRKLSRDLSRLQMRIRANSLAVLRGKRFQPQIWRWRQQHRLAQLGAGLKAQPAQMQQALSQALDSVHLGWELLRLQSYVRQAQVPAHVSQPLKTTLRHMARRADQPRLAARHARRLAQAVRCRDAEPQHDGLRLAAVLLDIAMLLERHPASVSLQSGSAVHA</sequence>
<dbReference type="GO" id="GO:0005886">
    <property type="term" value="C:plasma membrane"/>
    <property type="evidence" value="ECO:0007669"/>
    <property type="project" value="InterPro"/>
</dbReference>
<dbReference type="Pfam" id="PF04632">
    <property type="entry name" value="FUSC"/>
    <property type="match status" value="1"/>
</dbReference>
<feature type="transmembrane region" description="Helical" evidence="1">
    <location>
        <begin position="438"/>
        <end position="460"/>
    </location>
</feature>
<feature type="transmembrane region" description="Helical" evidence="1">
    <location>
        <begin position="517"/>
        <end position="539"/>
    </location>
</feature>
<evidence type="ECO:0000313" key="3">
    <source>
        <dbReference type="Proteomes" id="UP000830925"/>
    </source>
</evidence>
<dbReference type="InterPro" id="IPR006726">
    <property type="entry name" value="PHBA_efflux_AaeB/fusaric-R"/>
</dbReference>
<feature type="transmembrane region" description="Helical" evidence="1">
    <location>
        <begin position="109"/>
        <end position="128"/>
    </location>
</feature>
<reference evidence="2" key="1">
    <citation type="submission" date="2022-04" db="EMBL/GenBank/DDBJ databases">
        <title>Genomic mining of Alcaligenes faecalis D334 producing ectoin and derivatives.</title>
        <authorList>
            <person name="Doan V.T."/>
            <person name="Quach N.T."/>
            <person name="Vu T.-H.-N."/>
            <person name="Phi Q.-T."/>
        </authorList>
    </citation>
    <scope>NUCLEOTIDE SEQUENCE</scope>
    <source>
        <strain evidence="2">D334</strain>
    </source>
</reference>
<proteinExistence type="predicted"/>
<keyword evidence="1" id="KW-1133">Transmembrane helix</keyword>
<keyword evidence="1" id="KW-0812">Transmembrane</keyword>
<dbReference type="EMBL" id="CP095873">
    <property type="protein sequence ID" value="UPL19849.1"/>
    <property type="molecule type" value="Genomic_DNA"/>
</dbReference>
<name>A0AAE9KM92_ALCFA</name>
<evidence type="ECO:0000256" key="1">
    <source>
        <dbReference type="SAM" id="Phobius"/>
    </source>
</evidence>